<proteinExistence type="predicted"/>
<evidence type="ECO:0000313" key="3">
    <source>
        <dbReference type="EMBL" id="KAK1678356.1"/>
    </source>
</evidence>
<accession>A0AAD8TB03</accession>
<organism evidence="3 4">
    <name type="scientific">Lolium multiflorum</name>
    <name type="common">Italian ryegrass</name>
    <name type="synonym">Lolium perenne subsp. multiflorum</name>
    <dbReference type="NCBI Taxonomy" id="4521"/>
    <lineage>
        <taxon>Eukaryota</taxon>
        <taxon>Viridiplantae</taxon>
        <taxon>Streptophyta</taxon>
        <taxon>Embryophyta</taxon>
        <taxon>Tracheophyta</taxon>
        <taxon>Spermatophyta</taxon>
        <taxon>Magnoliopsida</taxon>
        <taxon>Liliopsida</taxon>
        <taxon>Poales</taxon>
        <taxon>Poaceae</taxon>
        <taxon>BOP clade</taxon>
        <taxon>Pooideae</taxon>
        <taxon>Poodae</taxon>
        <taxon>Poeae</taxon>
        <taxon>Poeae Chloroplast Group 2 (Poeae type)</taxon>
        <taxon>Loliodinae</taxon>
        <taxon>Loliinae</taxon>
        <taxon>Lolium</taxon>
    </lineage>
</organism>
<name>A0AAD8TB03_LOLMU</name>
<dbReference type="EMBL" id="JAUUTY010000002">
    <property type="protein sequence ID" value="KAK1678356.1"/>
    <property type="molecule type" value="Genomic_DNA"/>
</dbReference>
<sequence length="283" mass="32606">MEDLPDELLAEVLRRLPPRGLAACRTICKHWRAAVDARGLLVAVAHLVPRPLCGIFINYVPDRSLRFFNRTTPAETSTQSSMDVTLSFLPGNLSRHRGVLEHRSGLLLYENGQAMYVCNPATRRWATLPPPPRVPPAHSHLPYYRRRLYLMFDPTVSLHYDVFFFPDVLDKQDLQPAGEPQCSAPEYEHERNSSWGSKEWPPCMYPLQVFSSRTNRWEEKPFIRNGDAAVTISDVSSDRLSPISSRCTRRNHAVFWRASFYVHCDIGFIMRYGRMLPSRTFVE</sequence>
<feature type="domain" description="F-box" evidence="2">
    <location>
        <begin position="1"/>
        <end position="44"/>
    </location>
</feature>
<dbReference type="Proteomes" id="UP001231189">
    <property type="component" value="Unassembled WGS sequence"/>
</dbReference>
<evidence type="ECO:0000256" key="1">
    <source>
        <dbReference type="SAM" id="MobiDB-lite"/>
    </source>
</evidence>
<dbReference type="SMART" id="SM00256">
    <property type="entry name" value="FBOX"/>
    <property type="match status" value="1"/>
</dbReference>
<dbReference type="PANTHER" id="PTHR34591:SF37">
    <property type="entry name" value="DUF295 DOMAIN-CONTAINING PROTEIN"/>
    <property type="match status" value="1"/>
</dbReference>
<comment type="caution">
    <text evidence="3">The sequence shown here is derived from an EMBL/GenBank/DDBJ whole genome shotgun (WGS) entry which is preliminary data.</text>
</comment>
<dbReference type="AlphaFoldDB" id="A0AAD8TB03"/>
<dbReference type="Pfam" id="PF00646">
    <property type="entry name" value="F-box"/>
    <property type="match status" value="1"/>
</dbReference>
<protein>
    <recommendedName>
        <fullName evidence="2">F-box domain-containing protein</fullName>
    </recommendedName>
</protein>
<evidence type="ECO:0000259" key="2">
    <source>
        <dbReference type="PROSITE" id="PS50181"/>
    </source>
</evidence>
<feature type="region of interest" description="Disordered" evidence="1">
    <location>
        <begin position="175"/>
        <end position="196"/>
    </location>
</feature>
<dbReference type="InterPro" id="IPR036047">
    <property type="entry name" value="F-box-like_dom_sf"/>
</dbReference>
<dbReference type="Gene3D" id="1.20.1280.50">
    <property type="match status" value="1"/>
</dbReference>
<keyword evidence="4" id="KW-1185">Reference proteome</keyword>
<gene>
    <name evidence="3" type="ORF">QYE76_039204</name>
</gene>
<evidence type="ECO:0000313" key="4">
    <source>
        <dbReference type="Proteomes" id="UP001231189"/>
    </source>
</evidence>
<dbReference type="SUPFAM" id="SSF81383">
    <property type="entry name" value="F-box domain"/>
    <property type="match status" value="1"/>
</dbReference>
<dbReference type="PROSITE" id="PS50181">
    <property type="entry name" value="FBOX"/>
    <property type="match status" value="1"/>
</dbReference>
<dbReference type="InterPro" id="IPR001810">
    <property type="entry name" value="F-box_dom"/>
</dbReference>
<dbReference type="PANTHER" id="PTHR34591">
    <property type="entry name" value="OS03G0653100 PROTEIN-RELATED"/>
    <property type="match status" value="1"/>
</dbReference>
<reference evidence="3" key="1">
    <citation type="submission" date="2023-07" db="EMBL/GenBank/DDBJ databases">
        <title>A chromosome-level genome assembly of Lolium multiflorum.</title>
        <authorList>
            <person name="Chen Y."/>
            <person name="Copetti D."/>
            <person name="Kolliker R."/>
            <person name="Studer B."/>
        </authorList>
    </citation>
    <scope>NUCLEOTIDE SEQUENCE</scope>
    <source>
        <strain evidence="3">02402/16</strain>
        <tissue evidence="3">Leaf</tissue>
    </source>
</reference>